<evidence type="ECO:0000256" key="2">
    <source>
        <dbReference type="ARBA" id="ARBA00022989"/>
    </source>
</evidence>
<evidence type="ECO:0000313" key="5">
    <source>
        <dbReference type="EMBL" id="RKP18208.1"/>
    </source>
</evidence>
<dbReference type="PANTHER" id="PTHR12483">
    <property type="entry name" value="SOLUTE CARRIER FAMILY 31 COPPER TRANSPORTERS"/>
    <property type="match status" value="1"/>
</dbReference>
<evidence type="ECO:0000256" key="1">
    <source>
        <dbReference type="ARBA" id="ARBA00022692"/>
    </source>
</evidence>
<evidence type="ECO:0000256" key="4">
    <source>
        <dbReference type="RuleBase" id="RU367022"/>
    </source>
</evidence>
<dbReference type="Pfam" id="PF04145">
    <property type="entry name" value="Ctr"/>
    <property type="match status" value="1"/>
</dbReference>
<dbReference type="AlphaFoldDB" id="A0A4P9YG82"/>
<dbReference type="EMBL" id="ML005530">
    <property type="protein sequence ID" value="RKP18208.1"/>
    <property type="molecule type" value="Genomic_DNA"/>
</dbReference>
<gene>
    <name evidence="5" type="ORF">ROZALSC1DRAFT_15438</name>
</gene>
<evidence type="ECO:0000256" key="3">
    <source>
        <dbReference type="ARBA" id="ARBA00023136"/>
    </source>
</evidence>
<keyword evidence="1 4" id="KW-0812">Transmembrane</keyword>
<sequence>IRSLLHGVHTFYAFFLMMVFMTYNGFLCTAIIVGAVTGFFVFGRYKVAEADKQTSCH</sequence>
<feature type="transmembrane region" description="Helical" evidence="4">
    <location>
        <begin position="12"/>
        <end position="42"/>
    </location>
</feature>
<name>A0A4P9YG82_ROZAC</name>
<keyword evidence="2 4" id="KW-1133">Transmembrane helix</keyword>
<accession>A0A4P9YG82</accession>
<keyword evidence="4" id="KW-0813">Transport</keyword>
<keyword evidence="3 4" id="KW-0472">Membrane</keyword>
<comment type="similarity">
    <text evidence="4">Belongs to the copper transporter (Ctr) (TC 1.A.56) family. SLC31A subfamily.</text>
</comment>
<protein>
    <recommendedName>
        <fullName evidence="4">Copper transport protein</fullName>
    </recommendedName>
</protein>
<dbReference type="InterPro" id="IPR007274">
    <property type="entry name" value="Cop_transporter"/>
</dbReference>
<proteinExistence type="inferred from homology"/>
<keyword evidence="4" id="KW-0406">Ion transport</keyword>
<dbReference type="GO" id="GO:0016020">
    <property type="term" value="C:membrane"/>
    <property type="evidence" value="ECO:0007669"/>
    <property type="project" value="UniProtKB-SubCell"/>
</dbReference>
<keyword evidence="4" id="KW-0186">Copper</keyword>
<reference evidence="6" key="1">
    <citation type="journal article" date="2018" name="Nat. Microbiol.">
        <title>Leveraging single-cell genomics to expand the fungal tree of life.</title>
        <authorList>
            <person name="Ahrendt S.R."/>
            <person name="Quandt C.A."/>
            <person name="Ciobanu D."/>
            <person name="Clum A."/>
            <person name="Salamov A."/>
            <person name="Andreopoulos B."/>
            <person name="Cheng J.F."/>
            <person name="Woyke T."/>
            <person name="Pelin A."/>
            <person name="Henrissat B."/>
            <person name="Reynolds N.K."/>
            <person name="Benny G.L."/>
            <person name="Smith M.E."/>
            <person name="James T.Y."/>
            <person name="Grigoriev I.V."/>
        </authorList>
    </citation>
    <scope>NUCLEOTIDE SEQUENCE [LARGE SCALE GENOMIC DNA]</scope>
    <source>
        <strain evidence="6">CSF55</strain>
    </source>
</reference>
<dbReference type="GO" id="GO:0005375">
    <property type="term" value="F:copper ion transmembrane transporter activity"/>
    <property type="evidence" value="ECO:0007669"/>
    <property type="project" value="UniProtKB-UniRule"/>
</dbReference>
<dbReference type="PANTHER" id="PTHR12483:SF115">
    <property type="entry name" value="COPPER TRANSPORT PROTEIN"/>
    <property type="match status" value="1"/>
</dbReference>
<organism evidence="5 6">
    <name type="scientific">Rozella allomycis (strain CSF55)</name>
    <dbReference type="NCBI Taxonomy" id="988480"/>
    <lineage>
        <taxon>Eukaryota</taxon>
        <taxon>Fungi</taxon>
        <taxon>Fungi incertae sedis</taxon>
        <taxon>Cryptomycota</taxon>
        <taxon>Cryptomycota incertae sedis</taxon>
        <taxon>Rozella</taxon>
    </lineage>
</organism>
<dbReference type="Proteomes" id="UP000281549">
    <property type="component" value="Unassembled WGS sequence"/>
</dbReference>
<evidence type="ECO:0000313" key="6">
    <source>
        <dbReference type="Proteomes" id="UP000281549"/>
    </source>
</evidence>
<comment type="subcellular location">
    <subcellularLocation>
        <location evidence="4">Membrane</location>
        <topology evidence="4">Multi-pass membrane protein</topology>
    </subcellularLocation>
</comment>
<feature type="non-terminal residue" evidence="5">
    <location>
        <position position="1"/>
    </location>
</feature>
<keyword evidence="4" id="KW-0187">Copper transport</keyword>